<dbReference type="PROSITE" id="PS50887">
    <property type="entry name" value="GGDEF"/>
    <property type="match status" value="1"/>
</dbReference>
<name>M3AFA4_9PROT</name>
<dbReference type="InterPro" id="IPR011006">
    <property type="entry name" value="CheY-like_superfamily"/>
</dbReference>
<dbReference type="AlphaFoldDB" id="M3AFA4"/>
<evidence type="ECO:0000256" key="2">
    <source>
        <dbReference type="ARBA" id="ARBA00034247"/>
    </source>
</evidence>
<gene>
    <name evidence="8" type="ORF">H261_04273</name>
</gene>
<proteinExistence type="predicted"/>
<dbReference type="FunFam" id="3.30.70.270:FF:000001">
    <property type="entry name" value="Diguanylate cyclase domain protein"/>
    <property type="match status" value="1"/>
</dbReference>
<evidence type="ECO:0000256" key="3">
    <source>
        <dbReference type="PROSITE-ProRule" id="PRU00169"/>
    </source>
</evidence>
<dbReference type="Gene3D" id="3.30.450.20">
    <property type="entry name" value="PAS domain"/>
    <property type="match status" value="1"/>
</dbReference>
<keyword evidence="3" id="KW-0597">Phosphoprotein</keyword>
<dbReference type="Gene3D" id="3.30.70.270">
    <property type="match status" value="1"/>
</dbReference>
<dbReference type="PROSITE" id="PS50110">
    <property type="entry name" value="RESPONSE_REGULATORY"/>
    <property type="match status" value="1"/>
</dbReference>
<evidence type="ECO:0000313" key="9">
    <source>
        <dbReference type="Proteomes" id="UP000011744"/>
    </source>
</evidence>
<reference evidence="8 9" key="1">
    <citation type="journal article" date="2014" name="Genome Announc.">
        <title>Draft Genome Sequence of Magnetospirillum sp. Strain SO-1, a Freshwater Magnetotactic Bacterium Isolated from the Ol'khovka River, Russia.</title>
        <authorList>
            <person name="Grouzdev D.S."/>
            <person name="Dziuba M.V."/>
            <person name="Sukhacheva M.S."/>
            <person name="Mardanov A.V."/>
            <person name="Beletskiy A.V."/>
            <person name="Kuznetsov B.B."/>
            <person name="Skryabin K.G."/>
        </authorList>
    </citation>
    <scope>NUCLEOTIDE SEQUENCE [LARGE SCALE GENOMIC DNA]</scope>
    <source>
        <strain evidence="8 9">SO-1</strain>
    </source>
</reference>
<dbReference type="InterPro" id="IPR035965">
    <property type="entry name" value="PAS-like_dom_sf"/>
</dbReference>
<dbReference type="Gene3D" id="3.40.50.2300">
    <property type="match status" value="1"/>
</dbReference>
<evidence type="ECO:0000259" key="5">
    <source>
        <dbReference type="PROSITE" id="PS50110"/>
    </source>
</evidence>
<dbReference type="EMBL" id="AONQ01000007">
    <property type="protein sequence ID" value="EME71254.1"/>
    <property type="molecule type" value="Genomic_DNA"/>
</dbReference>
<dbReference type="InterPro" id="IPR043128">
    <property type="entry name" value="Rev_trsase/Diguanyl_cyclase"/>
</dbReference>
<dbReference type="GO" id="GO:0043709">
    <property type="term" value="P:cell adhesion involved in single-species biofilm formation"/>
    <property type="evidence" value="ECO:0007669"/>
    <property type="project" value="TreeGrafter"/>
</dbReference>
<comment type="catalytic activity">
    <reaction evidence="2">
        <text>2 GTP = 3',3'-c-di-GMP + 2 diphosphate</text>
        <dbReference type="Rhea" id="RHEA:24898"/>
        <dbReference type="ChEBI" id="CHEBI:33019"/>
        <dbReference type="ChEBI" id="CHEBI:37565"/>
        <dbReference type="ChEBI" id="CHEBI:58805"/>
        <dbReference type="EC" id="2.7.7.65"/>
    </reaction>
</comment>
<dbReference type="SUPFAM" id="SSF52172">
    <property type="entry name" value="CheY-like"/>
    <property type="match status" value="1"/>
</dbReference>
<dbReference type="InterPro" id="IPR000160">
    <property type="entry name" value="GGDEF_dom"/>
</dbReference>
<dbReference type="InterPro" id="IPR000014">
    <property type="entry name" value="PAS"/>
</dbReference>
<evidence type="ECO:0000259" key="7">
    <source>
        <dbReference type="PROSITE" id="PS50887"/>
    </source>
</evidence>
<feature type="region of interest" description="Disordered" evidence="4">
    <location>
        <begin position="1"/>
        <end position="32"/>
    </location>
</feature>
<feature type="domain" description="PAC" evidence="6">
    <location>
        <begin position="262"/>
        <end position="317"/>
    </location>
</feature>
<feature type="modified residue" description="4-aspartylphosphate" evidence="3">
    <location>
        <position position="88"/>
    </location>
</feature>
<dbReference type="NCBIfam" id="TIGR00254">
    <property type="entry name" value="GGDEF"/>
    <property type="match status" value="1"/>
</dbReference>
<dbReference type="GO" id="GO:1902201">
    <property type="term" value="P:negative regulation of bacterial-type flagellum-dependent cell motility"/>
    <property type="evidence" value="ECO:0007669"/>
    <property type="project" value="TreeGrafter"/>
</dbReference>
<dbReference type="EC" id="2.7.7.65" evidence="1"/>
<organism evidence="8 9">
    <name type="scientific">Paramagnetospirillum caucaseum</name>
    <dbReference type="NCBI Taxonomy" id="1244869"/>
    <lineage>
        <taxon>Bacteria</taxon>
        <taxon>Pseudomonadati</taxon>
        <taxon>Pseudomonadota</taxon>
        <taxon>Alphaproteobacteria</taxon>
        <taxon>Rhodospirillales</taxon>
        <taxon>Magnetospirillaceae</taxon>
        <taxon>Paramagnetospirillum</taxon>
    </lineage>
</organism>
<dbReference type="eggNOG" id="COG3706">
    <property type="taxonomic scope" value="Bacteria"/>
</dbReference>
<evidence type="ECO:0000259" key="6">
    <source>
        <dbReference type="PROSITE" id="PS50113"/>
    </source>
</evidence>
<sequence length="482" mass="52965">MSNNQDNSGSGKPRLSLRRTERPRPADGAAPWPVLVVDDDPDVHSMTRVLLRDFSFQGKGFEVISAMSGAEARAVLAERADIPVMLLDVVMETPDAGLSLIRHVRDDLGNRRLAIVLRTGQPGEAPERDVMLAYDINDYRSKTELTAQKLFTSLIGGLRSWIHLSTIEAMASTLERRVTERTCQLDEARRFAESLVELLPNPLWFKDPDGSLRLYNRAFREMFAVEPEDWHGMPADAVLPQPLAELDRRADDGLLLGEPGGLSFETSLERADGTRALVVSKGMVRSDCRGTPDEPVGTIGIVTDITERKRMESQLRHLATTDELTGCLNRRAFFTAAEQELERSGRYGGFVSVLMIDIDHFKQVNDRFGHAVGDRALKAATAAIRANLREIDSFGRLGGEEFAAMLPETPLAGAMLVAERLRQAVAAVRPRPVGDGVPPLRITASLGVAERAAEETAVDQILARADIALYRAKAAGRNRVLA</sequence>
<dbReference type="InterPro" id="IPR029787">
    <property type="entry name" value="Nucleotide_cyclase"/>
</dbReference>
<dbReference type="Pfam" id="PF08448">
    <property type="entry name" value="PAS_4"/>
    <property type="match status" value="1"/>
</dbReference>
<dbReference type="SMART" id="SM00267">
    <property type="entry name" value="GGDEF"/>
    <property type="match status" value="1"/>
</dbReference>
<dbReference type="SMART" id="SM00448">
    <property type="entry name" value="REC"/>
    <property type="match status" value="1"/>
</dbReference>
<accession>M3AFA4</accession>
<dbReference type="SMART" id="SM00091">
    <property type="entry name" value="PAS"/>
    <property type="match status" value="1"/>
</dbReference>
<dbReference type="PROSITE" id="PS50113">
    <property type="entry name" value="PAC"/>
    <property type="match status" value="1"/>
</dbReference>
<evidence type="ECO:0000256" key="4">
    <source>
        <dbReference type="SAM" id="MobiDB-lite"/>
    </source>
</evidence>
<dbReference type="SUPFAM" id="SSF55073">
    <property type="entry name" value="Nucleotide cyclase"/>
    <property type="match status" value="1"/>
</dbReference>
<dbReference type="CDD" id="cd00130">
    <property type="entry name" value="PAS"/>
    <property type="match status" value="1"/>
</dbReference>
<dbReference type="NCBIfam" id="TIGR00229">
    <property type="entry name" value="sensory_box"/>
    <property type="match status" value="1"/>
</dbReference>
<dbReference type="PANTHER" id="PTHR45138:SF9">
    <property type="entry name" value="DIGUANYLATE CYCLASE DGCM-RELATED"/>
    <property type="match status" value="1"/>
</dbReference>
<comment type="caution">
    <text evidence="8">The sequence shown here is derived from an EMBL/GenBank/DDBJ whole genome shotgun (WGS) entry which is preliminary data.</text>
</comment>
<evidence type="ECO:0000256" key="1">
    <source>
        <dbReference type="ARBA" id="ARBA00012528"/>
    </source>
</evidence>
<dbReference type="GO" id="GO:0005886">
    <property type="term" value="C:plasma membrane"/>
    <property type="evidence" value="ECO:0007669"/>
    <property type="project" value="TreeGrafter"/>
</dbReference>
<dbReference type="GO" id="GO:0052621">
    <property type="term" value="F:diguanylate cyclase activity"/>
    <property type="evidence" value="ECO:0007669"/>
    <property type="project" value="UniProtKB-EC"/>
</dbReference>
<protein>
    <recommendedName>
        <fullName evidence="1">diguanylate cyclase</fullName>
        <ecNumber evidence="1">2.7.7.65</ecNumber>
    </recommendedName>
</protein>
<feature type="domain" description="Response regulatory" evidence="5">
    <location>
        <begin position="33"/>
        <end position="157"/>
    </location>
</feature>
<dbReference type="GO" id="GO:0000160">
    <property type="term" value="P:phosphorelay signal transduction system"/>
    <property type="evidence" value="ECO:0007669"/>
    <property type="project" value="InterPro"/>
</dbReference>
<dbReference type="SUPFAM" id="SSF55785">
    <property type="entry name" value="PYP-like sensor domain (PAS domain)"/>
    <property type="match status" value="1"/>
</dbReference>
<dbReference type="InterPro" id="IPR000700">
    <property type="entry name" value="PAS-assoc_C"/>
</dbReference>
<dbReference type="RefSeq" id="WP_008614720.1">
    <property type="nucleotide sequence ID" value="NZ_AONQ01000007.1"/>
</dbReference>
<dbReference type="Pfam" id="PF00990">
    <property type="entry name" value="GGDEF"/>
    <property type="match status" value="1"/>
</dbReference>
<dbReference type="Proteomes" id="UP000011744">
    <property type="component" value="Unassembled WGS sequence"/>
</dbReference>
<dbReference type="OrthoDB" id="7326651at2"/>
<dbReference type="PATRIC" id="fig|1244869.3.peg.855"/>
<evidence type="ECO:0000313" key="8">
    <source>
        <dbReference type="EMBL" id="EME71254.1"/>
    </source>
</evidence>
<dbReference type="InterPro" id="IPR050469">
    <property type="entry name" value="Diguanylate_Cyclase"/>
</dbReference>
<dbReference type="InterPro" id="IPR013656">
    <property type="entry name" value="PAS_4"/>
</dbReference>
<dbReference type="InterPro" id="IPR001789">
    <property type="entry name" value="Sig_transdc_resp-reg_receiver"/>
</dbReference>
<dbReference type="eggNOG" id="COG5000">
    <property type="taxonomic scope" value="Bacteria"/>
</dbReference>
<feature type="domain" description="GGDEF" evidence="7">
    <location>
        <begin position="349"/>
        <end position="482"/>
    </location>
</feature>
<dbReference type="eggNOG" id="COG0784">
    <property type="taxonomic scope" value="Bacteria"/>
</dbReference>
<dbReference type="PANTHER" id="PTHR45138">
    <property type="entry name" value="REGULATORY COMPONENTS OF SENSORY TRANSDUCTION SYSTEM"/>
    <property type="match status" value="1"/>
</dbReference>
<keyword evidence="9" id="KW-1185">Reference proteome</keyword>
<dbReference type="CDD" id="cd01949">
    <property type="entry name" value="GGDEF"/>
    <property type="match status" value="1"/>
</dbReference>
<feature type="compositionally biased region" description="Polar residues" evidence="4">
    <location>
        <begin position="1"/>
        <end position="10"/>
    </location>
</feature>
<dbReference type="STRING" id="1244869.H261_04273"/>
<dbReference type="Pfam" id="PF00072">
    <property type="entry name" value="Response_reg"/>
    <property type="match status" value="1"/>
</dbReference>